<evidence type="ECO:0000313" key="2">
    <source>
        <dbReference type="Proteomes" id="UP000095605"/>
    </source>
</evidence>
<dbReference type="Proteomes" id="UP000095605">
    <property type="component" value="Unassembled WGS sequence"/>
</dbReference>
<name>A0A1E5RZJ9_9ASCO</name>
<gene>
    <name evidence="1" type="ORF">AWRI3578_g71</name>
</gene>
<dbReference type="AlphaFoldDB" id="A0A1E5RZJ9"/>
<keyword evidence="2" id="KW-1185">Reference proteome</keyword>
<evidence type="ECO:0000313" key="1">
    <source>
        <dbReference type="EMBL" id="OEJ92256.1"/>
    </source>
</evidence>
<sequence>MMVNQALDKVHSIEWYVGSEVSLHLRVLVLDFNKTTTYSSMDTNGFIVRNNTCKWSEGLFKDIIEEGRKSNW</sequence>
<proteinExistence type="predicted"/>
<organism evidence="1 2">
    <name type="scientific">Hanseniaspora opuntiae</name>
    <dbReference type="NCBI Taxonomy" id="211096"/>
    <lineage>
        <taxon>Eukaryota</taxon>
        <taxon>Fungi</taxon>
        <taxon>Dikarya</taxon>
        <taxon>Ascomycota</taxon>
        <taxon>Saccharomycotina</taxon>
        <taxon>Saccharomycetes</taxon>
        <taxon>Saccharomycodales</taxon>
        <taxon>Saccharomycodaceae</taxon>
        <taxon>Hanseniaspora</taxon>
    </lineage>
</organism>
<dbReference type="EMBL" id="LPNL01000001">
    <property type="protein sequence ID" value="OEJ92256.1"/>
    <property type="molecule type" value="Genomic_DNA"/>
</dbReference>
<accession>A0A1E5RZJ9</accession>
<protein>
    <submittedName>
        <fullName evidence="1">Uncharacterized protein</fullName>
    </submittedName>
</protein>
<reference evidence="2" key="1">
    <citation type="journal article" date="2016" name="Genome Announc.">
        <title>Genome sequences of three species of Hanseniaspora isolated from spontaneous wine fermentations.</title>
        <authorList>
            <person name="Sternes P.R."/>
            <person name="Lee D."/>
            <person name="Kutyna D.R."/>
            <person name="Borneman A.R."/>
        </authorList>
    </citation>
    <scope>NUCLEOTIDE SEQUENCE [LARGE SCALE GENOMIC DNA]</scope>
    <source>
        <strain evidence="2">AWRI3578</strain>
    </source>
</reference>
<comment type="caution">
    <text evidence="1">The sequence shown here is derived from an EMBL/GenBank/DDBJ whole genome shotgun (WGS) entry which is preliminary data.</text>
</comment>